<keyword evidence="1" id="KW-0732">Signal</keyword>
<dbReference type="STRING" id="929713.NIASO_08395"/>
<dbReference type="KEGG" id="nso:NIASO_08395"/>
<accession>W0F7Z4</accession>
<feature type="signal peptide" evidence="1">
    <location>
        <begin position="1"/>
        <end position="23"/>
    </location>
</feature>
<evidence type="ECO:0008006" key="4">
    <source>
        <dbReference type="Google" id="ProtNLM"/>
    </source>
</evidence>
<gene>
    <name evidence="2" type="ORF">NIASO_08395</name>
</gene>
<keyword evidence="3" id="KW-1185">Reference proteome</keyword>
<dbReference type="HOGENOM" id="CLU_2047201_0_0_10"/>
<name>W0F7Z4_9BACT</name>
<evidence type="ECO:0000313" key="2">
    <source>
        <dbReference type="EMBL" id="AHF17481.1"/>
    </source>
</evidence>
<feature type="chain" id="PRO_5004788103" description="Secreted protein" evidence="1">
    <location>
        <begin position="24"/>
        <end position="120"/>
    </location>
</feature>
<sequence>MRNRFLYSLFPIHLPLFHSILIAIDAFHATTQRSSGAAKDSLASRGLLSVKICGICENKTPAKFHATTQRSSGARNVIASKSLWAYICPLIKKLLVVLKPKGVPTAIGARKPIEVLKLTT</sequence>
<evidence type="ECO:0000256" key="1">
    <source>
        <dbReference type="SAM" id="SignalP"/>
    </source>
</evidence>
<dbReference type="Proteomes" id="UP000003586">
    <property type="component" value="Chromosome"/>
</dbReference>
<evidence type="ECO:0000313" key="3">
    <source>
        <dbReference type="Proteomes" id="UP000003586"/>
    </source>
</evidence>
<protein>
    <recommendedName>
        <fullName evidence="4">Secreted protein</fullName>
    </recommendedName>
</protein>
<dbReference type="AlphaFoldDB" id="W0F7Z4"/>
<reference evidence="2 3" key="1">
    <citation type="submission" date="2013-12" db="EMBL/GenBank/DDBJ databases">
        <authorList>
            <consortium name="DOE Joint Genome Institute"/>
            <person name="Eisen J."/>
            <person name="Huntemann M."/>
            <person name="Han J."/>
            <person name="Chen A."/>
            <person name="Kyrpides N."/>
            <person name="Mavromatis K."/>
            <person name="Markowitz V."/>
            <person name="Palaniappan K."/>
            <person name="Ivanova N."/>
            <person name="Schaumberg A."/>
            <person name="Pati A."/>
            <person name="Liolios K."/>
            <person name="Nordberg H.P."/>
            <person name="Cantor M.N."/>
            <person name="Hua S.X."/>
            <person name="Woyke T."/>
        </authorList>
    </citation>
    <scope>NUCLEOTIDE SEQUENCE [LARGE SCALE GENOMIC DNA]</scope>
    <source>
        <strain evidence="3">DSM 19437</strain>
    </source>
</reference>
<organism evidence="2 3">
    <name type="scientific">Niabella soli DSM 19437</name>
    <dbReference type="NCBI Taxonomy" id="929713"/>
    <lineage>
        <taxon>Bacteria</taxon>
        <taxon>Pseudomonadati</taxon>
        <taxon>Bacteroidota</taxon>
        <taxon>Chitinophagia</taxon>
        <taxon>Chitinophagales</taxon>
        <taxon>Chitinophagaceae</taxon>
        <taxon>Niabella</taxon>
    </lineage>
</organism>
<dbReference type="EMBL" id="CP007035">
    <property type="protein sequence ID" value="AHF17481.1"/>
    <property type="molecule type" value="Genomic_DNA"/>
</dbReference>
<proteinExistence type="predicted"/>